<dbReference type="AlphaFoldDB" id="A0A133PXH3"/>
<proteinExistence type="inferred from homology"/>
<evidence type="ECO:0000313" key="2">
    <source>
        <dbReference type="EMBL" id="KXA34712.1"/>
    </source>
</evidence>
<evidence type="ECO:0000313" key="3">
    <source>
        <dbReference type="Proteomes" id="UP000070533"/>
    </source>
</evidence>
<dbReference type="GO" id="GO:0033194">
    <property type="term" value="P:response to hydroperoxide"/>
    <property type="evidence" value="ECO:0007669"/>
    <property type="project" value="TreeGrafter"/>
</dbReference>
<protein>
    <recommendedName>
        <fullName evidence="1">UPF0246 protein HMPREF3226_02175</fullName>
    </recommendedName>
</protein>
<dbReference type="PATRIC" id="fig|28128.5.peg.2241"/>
<dbReference type="RefSeq" id="WP_060941119.1">
    <property type="nucleotide sequence ID" value="NZ_KQ957308.1"/>
</dbReference>
<organism evidence="2 3">
    <name type="scientific">Prevotella corporis</name>
    <dbReference type="NCBI Taxonomy" id="28128"/>
    <lineage>
        <taxon>Bacteria</taxon>
        <taxon>Pseudomonadati</taxon>
        <taxon>Bacteroidota</taxon>
        <taxon>Bacteroidia</taxon>
        <taxon>Bacteroidales</taxon>
        <taxon>Prevotellaceae</taxon>
        <taxon>Prevotella</taxon>
    </lineage>
</organism>
<dbReference type="PANTHER" id="PTHR30283">
    <property type="entry name" value="PEROXIDE STRESS RESPONSE PROTEIN YAAA"/>
    <property type="match status" value="1"/>
</dbReference>
<dbReference type="eggNOG" id="COG3022">
    <property type="taxonomic scope" value="Bacteria"/>
</dbReference>
<dbReference type="InterPro" id="IPR005583">
    <property type="entry name" value="YaaA"/>
</dbReference>
<reference evidence="3" key="1">
    <citation type="submission" date="2016-01" db="EMBL/GenBank/DDBJ databases">
        <authorList>
            <person name="Mitreva M."/>
            <person name="Pepin K.H."/>
            <person name="Mihindukulasuriya K.A."/>
            <person name="Fulton R."/>
            <person name="Fronick C."/>
            <person name="O'Laughlin M."/>
            <person name="Miner T."/>
            <person name="Herter B."/>
            <person name="Rosa B.A."/>
            <person name="Cordes M."/>
            <person name="Tomlinson C."/>
            <person name="Wollam A."/>
            <person name="Palsikar V.B."/>
            <person name="Mardis E.R."/>
            <person name="Wilson R.K."/>
        </authorList>
    </citation>
    <scope>NUCLEOTIDE SEQUENCE [LARGE SCALE GENOMIC DNA]</scope>
    <source>
        <strain evidence="3">MJR7716</strain>
    </source>
</reference>
<accession>A0A133PXH3</accession>
<sequence length="261" mass="29681">MQIILASAKIMNSSATTQVSPATEPRFQTYAERFALELGQLSPEELAQRLKCNAKLALENKLRYQDFFNEEHRIPAIMTYYGQAYKCLKAQTLSPSALAFASHHLWILSFLYGMLRPTDRIHPYRLEGKMALVAAGGKTMFAFWKPLLTDILIDAVKADDGTLVHLATEEFEHLFDWKRILKELHVVQPHFYVQKGDQLKNVTVYAKSCRGAMTRFILQNGIERPEDLLAFEYEGFSVSPHSTIPPDSKAGLTELLWTLEA</sequence>
<dbReference type="PANTHER" id="PTHR30283:SF4">
    <property type="entry name" value="PEROXIDE STRESS RESISTANCE PROTEIN YAAA"/>
    <property type="match status" value="1"/>
</dbReference>
<dbReference type="Proteomes" id="UP000070533">
    <property type="component" value="Unassembled WGS sequence"/>
</dbReference>
<dbReference type="EMBL" id="LRQG01000197">
    <property type="protein sequence ID" value="KXA34712.1"/>
    <property type="molecule type" value="Genomic_DNA"/>
</dbReference>
<comment type="similarity">
    <text evidence="1">Belongs to the UPF0246 family.</text>
</comment>
<dbReference type="HAMAP" id="MF_00652">
    <property type="entry name" value="UPF0246"/>
    <property type="match status" value="1"/>
</dbReference>
<name>A0A133PXH3_9BACT</name>
<gene>
    <name evidence="2" type="ORF">HMPREF3226_02175</name>
</gene>
<dbReference type="GO" id="GO:0005829">
    <property type="term" value="C:cytosol"/>
    <property type="evidence" value="ECO:0007669"/>
    <property type="project" value="TreeGrafter"/>
</dbReference>
<dbReference type="OrthoDB" id="9777133at2"/>
<keyword evidence="3" id="KW-1185">Reference proteome</keyword>
<dbReference type="Pfam" id="PF03883">
    <property type="entry name" value="H2O2_YaaD"/>
    <property type="match status" value="1"/>
</dbReference>
<evidence type="ECO:0000256" key="1">
    <source>
        <dbReference type="HAMAP-Rule" id="MF_00652"/>
    </source>
</evidence>
<comment type="caution">
    <text evidence="2">The sequence shown here is derived from an EMBL/GenBank/DDBJ whole genome shotgun (WGS) entry which is preliminary data.</text>
</comment>